<feature type="compositionally biased region" description="Polar residues" evidence="1">
    <location>
        <begin position="1695"/>
        <end position="1704"/>
    </location>
</feature>
<name>A0ABP7TQJ6_9SPHN</name>
<protein>
    <recommendedName>
        <fullName evidence="6">Tandem-95 repeat protein</fullName>
    </recommendedName>
</protein>
<comment type="caution">
    <text evidence="4">The sequence shown here is derived from an EMBL/GenBank/DDBJ whole genome shotgun (WGS) entry which is preliminary data.</text>
</comment>
<dbReference type="Gene3D" id="2.40.30.290">
    <property type="match status" value="1"/>
</dbReference>
<dbReference type="Pfam" id="PF17803">
    <property type="entry name" value="Cadherin_4"/>
    <property type="match status" value="1"/>
</dbReference>
<feature type="region of interest" description="Disordered" evidence="1">
    <location>
        <begin position="3222"/>
        <end position="3243"/>
    </location>
</feature>
<evidence type="ECO:0008006" key="6">
    <source>
        <dbReference type="Google" id="ProtNLM"/>
    </source>
</evidence>
<dbReference type="InterPro" id="IPR043824">
    <property type="entry name" value="DUF5801"/>
</dbReference>
<feature type="region of interest" description="Disordered" evidence="1">
    <location>
        <begin position="3639"/>
        <end position="3665"/>
    </location>
</feature>
<feature type="compositionally biased region" description="Polar residues" evidence="1">
    <location>
        <begin position="1"/>
        <end position="14"/>
    </location>
</feature>
<feature type="compositionally biased region" description="Polar residues" evidence="1">
    <location>
        <begin position="3223"/>
        <end position="3242"/>
    </location>
</feature>
<evidence type="ECO:0000259" key="2">
    <source>
        <dbReference type="Pfam" id="PF17803"/>
    </source>
</evidence>
<feature type="compositionally biased region" description="Polar residues" evidence="1">
    <location>
        <begin position="1442"/>
        <end position="1456"/>
    </location>
</feature>
<dbReference type="Gene3D" id="2.60.40.3440">
    <property type="match status" value="1"/>
</dbReference>
<reference evidence="5" key="1">
    <citation type="journal article" date="2019" name="Int. J. Syst. Evol. Microbiol.">
        <title>The Global Catalogue of Microorganisms (GCM) 10K type strain sequencing project: providing services to taxonomists for standard genome sequencing and annotation.</title>
        <authorList>
            <consortium name="The Broad Institute Genomics Platform"/>
            <consortium name="The Broad Institute Genome Sequencing Center for Infectious Disease"/>
            <person name="Wu L."/>
            <person name="Ma J."/>
        </authorList>
    </citation>
    <scope>NUCLEOTIDE SEQUENCE [LARGE SCALE GENOMIC DNA]</scope>
    <source>
        <strain evidence="5">JCM 17564</strain>
    </source>
</reference>
<keyword evidence="5" id="KW-1185">Reference proteome</keyword>
<dbReference type="RefSeq" id="WP_344695519.1">
    <property type="nucleotide sequence ID" value="NZ_BAABBR010000001.1"/>
</dbReference>
<evidence type="ECO:0000256" key="1">
    <source>
        <dbReference type="SAM" id="MobiDB-lite"/>
    </source>
</evidence>
<organism evidence="4 5">
    <name type="scientific">Sphingomonas rosea</name>
    <dbReference type="NCBI Taxonomy" id="335605"/>
    <lineage>
        <taxon>Bacteria</taxon>
        <taxon>Pseudomonadati</taxon>
        <taxon>Pseudomonadota</taxon>
        <taxon>Alphaproteobacteria</taxon>
        <taxon>Sphingomonadales</taxon>
        <taxon>Sphingomonadaceae</taxon>
        <taxon>Sphingomonas</taxon>
    </lineage>
</organism>
<feature type="region of interest" description="Disordered" evidence="1">
    <location>
        <begin position="1963"/>
        <end position="1989"/>
    </location>
</feature>
<feature type="compositionally biased region" description="Basic and acidic residues" evidence="1">
    <location>
        <begin position="3645"/>
        <end position="3657"/>
    </location>
</feature>
<feature type="region of interest" description="Disordered" evidence="1">
    <location>
        <begin position="589"/>
        <end position="608"/>
    </location>
</feature>
<dbReference type="EMBL" id="BAABBR010000001">
    <property type="protein sequence ID" value="GAA4029632.1"/>
    <property type="molecule type" value="Genomic_DNA"/>
</dbReference>
<feature type="domain" description="RapA2 cadherin-like" evidence="2">
    <location>
        <begin position="2576"/>
        <end position="2665"/>
    </location>
</feature>
<dbReference type="InterPro" id="IPR010221">
    <property type="entry name" value="VCBS_dom"/>
</dbReference>
<feature type="region of interest" description="Disordered" evidence="1">
    <location>
        <begin position="903"/>
        <end position="929"/>
    </location>
</feature>
<dbReference type="Pfam" id="PF17963">
    <property type="entry name" value="Big_9"/>
    <property type="match status" value="5"/>
</dbReference>
<feature type="region of interest" description="Disordered" evidence="1">
    <location>
        <begin position="1428"/>
        <end position="1456"/>
    </location>
</feature>
<dbReference type="Proteomes" id="UP001424459">
    <property type="component" value="Unassembled WGS sequence"/>
</dbReference>
<dbReference type="InterPro" id="IPR040853">
    <property type="entry name" value="RapA2_cadherin-like"/>
</dbReference>
<dbReference type="NCBIfam" id="NF012211">
    <property type="entry name" value="tand_rpt_95"/>
    <property type="match status" value="1"/>
</dbReference>
<proteinExistence type="predicted"/>
<dbReference type="Pfam" id="PF19116">
    <property type="entry name" value="DUF5801"/>
    <property type="match status" value="3"/>
</dbReference>
<evidence type="ECO:0000313" key="5">
    <source>
        <dbReference type="Proteomes" id="UP001424459"/>
    </source>
</evidence>
<dbReference type="NCBIfam" id="TIGR01965">
    <property type="entry name" value="VCBS_repeat"/>
    <property type="match status" value="3"/>
</dbReference>
<feature type="region of interest" description="Disordered" evidence="1">
    <location>
        <begin position="1687"/>
        <end position="1709"/>
    </location>
</feature>
<evidence type="ECO:0000313" key="4">
    <source>
        <dbReference type="EMBL" id="GAA4029632.1"/>
    </source>
</evidence>
<accession>A0ABP7TQJ6</accession>
<gene>
    <name evidence="4" type="ORF">GCM10022281_06030</name>
</gene>
<feature type="domain" description="DUF5801" evidence="3">
    <location>
        <begin position="587"/>
        <end position="751"/>
    </location>
</feature>
<sequence length="3863" mass="383202">MRYEDSSLSGSFENQGPIARDDADQLPAGDRGPATGNVISGAGTQTGAVGADSASGAKITAVAGAGGSDNSAEGGRLRVEGEHGILSLSPRGEYSYTAKAGTPENSRDIFTYTLTDAAGASSQARLTIEIGKTPAVVQANAQRIVPGPDGVVVLPAGVELSDIRIVGRDLLIMLPDGTQMVIVDGAVFVPQLVINDVQVPSTNLAALLIEQEPRPASGVPQSSGGNFIEPVRPLDPGTPLGDLLPPTQLGYTPPEFRDTAVAPNRRPEVGTNPLIQMDDDALAGGNAGGIGDDPNGVNVSGVLSGSGGDGQLTFALATTGAPAGFTYVAGANGSLLVQQNGVTVLTVTLNAQSGEYTVTQNAPIAHPAGGDENNVVFTFDYTVRDVDGDTAAGTFQVNVDDDTPVLAGVAGGAGVTLDETSAVTPSGFPISATSSSAVVVGNGLSYGADGKAATDGISYSISVVGGGATTLKTAQGDYPISLVQTSASVITGTYNDGSGVKTAFTLTIGADGKLTVQQSVALDHPVAGSTAAAYDDSINLNGLVNATITIRDADGDSASASTGIGNLVTFKDDGPSSSLLVEGPRPTLVLDETQPAGSDTSGGSAPTGLASASAGFANSFSVLVYGADGAGSTAYSLVLNGSNVASGLFALQSGDVSTADGDGLGQGAQIVLNQSGNTITGSAGGVDYFTITINPATGVVTFTQLQAVWNPVAGTSYDEAAILNAATGALVVRQTVTDSDGDTASSNLDVSKGFFQIQDDGPIARNDADAVAAGTYGPETGNVITGAGTAAGAGGAGADTAGRDGASVVQISAGESSDSSFDEAGNLVVNGQYGQLSIKADGSYSYVRFAGTPGGVSDSFTYVLRDTDGDTSNATLTIAIGNTPPTLNVPGADAPGTTVFEAALGGTPQGSGEEAAPGDNGDPREATSGTITFSQGDGPAEIKINGVIVTGTPGQVIDTGEGLLTITGKTDTQITYTYVLKDNVLVPGTSSNDTIPVTVTDKDGQVASADLVIKIVDDAPDARNDTDSIAAGSFAPETGNVISGEGTLTGALGKDTVGADGASVTGATSNNAPANAPVSDPVTGQIIVQGQYGTLTINPDGSYSYVRAPGTPGGVSDVFTYTLKDGDGDSDTATLTINIGNSTPEVNAPDIGAAGTVVYEAALGARGAGESQGSVEGAGPGANDDPRETTSGIIAVNQGDGPAVITINGVVVSGVAGQVIDTGEGLLTVTGVTPSAIAYSYTLKDNIVFNGDATDSIAVTVTDKDGQVASDTLTITIVDDAPDAKDDTDALAAGAYGPETGNVISGAGTTSGAAGADIQGADGASVVAVTGFGGSADDSFDADGNLQVAGQYGTLTIKADGSYSYVRNAGSPGGVSDVFNYTLKDADGDVDTAKLTITIGNNAPTVDAPDAGAPGTVVYEAGLPARGAEPAGSGEIADGDAANNSDTREATSGTINYTQGDAPAVVRIEGAVVSAVGQVIDTGEGLLTIKSITAGAIGYDYVLKDNTIGVQATDGGNTKDNISVTVTDADGSVASDTLVITIVDDAPVARADTDSVGNFTGPETGNVITGVGTTSGAAGADTLGADGARVIAAGSINNATPASVLSGASVVIQGQYGQLTIFQNGNYSYTRTNGDPLVAVEKFSYVLVDGDGDTSPSTLTISINDNPVNLTVPALGDASTLVYESALGTRPGEPNGSTEGSAAGSNVDPREAVSGSFSFTAPDGVDSLVVAGFSIPSATFTGTVFSDATGKLEITSIVYNDVTGAGQVFYKYTLLDNTIGGAQPGDVVVPFAITVTDDDGDSKSATLNITIKDDAPLAVNDVDSVGNSNNPATGNVITGVDVAGGDANATDGVKDTQGADGANVYQVASNNLASAAVSVAGTTVITGQYGQLTIKADGSYSYVRANDAPLTGNDVFTYGIKDADGDVSSATLTISINDQGVTTTLPVAGTAGTVVYEAALGARGPGESQGSVEGAAPGANDDPREATSGSIGFTAPDGLGSVTIGGQTFTLGSTFPSSAITVDKGSLVVTGISFNAATGIGSVSYTYTLADNTLGDPSSALIPFTVTDSDGDSSSKTLTIAIVDDAPTARADTDSVNEGSATDGNVISGVNTTSGAAGADTQGADGAVVVGVKAGTSATDVSGSVGTEINGLYGKLILNADGSYNYVANPNSVTANSPDLFTYTIRDADGDTSTTTLTINVVNVSIPADNQTKTVDEAALDLVKDGADLAAGTTTGSNPGSTGETVTGQLNVVGATSYTLVGPATGANGILQLNSNGSYTYTLTSPVTTSPAANDGAVVSGSNVFTYTAVDANGNSTQGTITINIKDDVPTAINDVDSVTEGLGNKADGNVLSGIGGTDANATDGTADTIGADKPGSVVGARTGAEAAGGAFSTVTAAGTTISGTYGDLLIKADGSYVYTLKTGSIPTNVTSETFSYLMQDGDGDTDVAQLTINLVQDARIPSVTNPAGTVYEDGLADGVQHGIGSQTTTGSFQVDLKGETGSVTIGGVAVTNGAAFDTGEGTLTITGVSTVAGVTTYSYSYTLKAALIQAGQGEVNPTIDTVTVSVTDATGDSASGTITISIVDDIPVAKFDTGSVSEGATLSVNAANGVLANDVFGADGKDAGGGVVGIAAGNTGVASTSGVGTAIVTAKGTLTLFADGSYTYVAKPNVISADTTDVFTYTIRDGDGDLSFTTLTIDLKAVTLVADNQTALVNEAALDTTKDVNDLAASLVTGSQPGLTTETYKGTLAVAGGSGISYTPQTVTGLYGQFELKADGSYTYTLTKNIVGAAANNGANTVPAAETFTYVATDANGNTVTGTIKVDVVDDVPTAANDTVGQVAENQAVSFSVFGNDKFGADGVNTADASKVTFTQPAAGTVSYNAVTGLFTFTPAAGQEGSTTFTYTIEDGDGDKSTATVTINLQPDSVPVVTNAVAKVDDDGLAGGIAGGTGDIDANAGETPASASEAVFNGKINVNWGNDAAGSSITFANLNGTTGTVGTETVTYSWSGSTLTATSARGPVFQIVVDPATGNYTLTLLKPILHAAGGGEASALVDLNYRAQDGDGDVVTTGKLSIEFNDDAPSPFTPGSVTTTNGDTPAVQGNLNLSIGADGFGSLVFSAALNGQVATDQNGKTLTVGGQTLYYSVNGATLTAQTQGGVVGYTTTLNQNGTYSFDVQNVISNGTETTFSNLTSSAAGNVLYRGVGADDPTTPTDILLSGSLGGTSQTVNTDSDSIGTANQSMDPGETLRIDLVSNLTSGAATATGFNYGAHVGTTNFDQLIPQVQGAQNQVVSFRVYALNTTLTASGTPDSDPAGGFSDSTLVQVKSVSVQDYLTGGTASANLTTVGQVVTVGFGITATLQSDGSVIFAGVQEGDRYAINTNTTQFNAVVVQDLTGSFDLGIFKIGAVSAGTPIIQVLPVIATDADGDSVNATITATINPVGSPPVALDMNGDGQISYLSHDALVAYDYNGDGTKEATAWVGPQDGLLVRDADGNGTVSGSSEFVFGGQSATDLQSLRAQYGDVLDANDADFAKFAVWQDLNSNGVADAGEVKSLAELGISSINLVGDGVVGTAANGDVTIVGSTSFVRNGSTELAQDAIFKLGAAIETAKQAEPANSTSAVLVAAAAAAAALASAPVAAQPAPQDEHASPIADDSHPAVGSAPAPQAIEHAAEPALDHLAAAATKAPVQPPVGEPVQHFADAGHRQLEVAHADDGGAQLQALDHGTSLPATAAVLAPASFAGGEIQLPSADQLAALMGKGEAIQHNPALEQVLSDALAGGAKGPDLDQLIGAAIKLAEPVQHQPGHEMAAVPDGGVAALATQLASAVPSWDAGHAGAFVPMMAAAMESPALHPDAVQPVANG</sequence>
<evidence type="ECO:0000259" key="3">
    <source>
        <dbReference type="Pfam" id="PF19116"/>
    </source>
</evidence>
<feature type="region of interest" description="Disordered" evidence="1">
    <location>
        <begin position="1"/>
        <end position="41"/>
    </location>
</feature>
<feature type="compositionally biased region" description="Polar residues" evidence="1">
    <location>
        <begin position="595"/>
        <end position="604"/>
    </location>
</feature>
<feature type="domain" description="DUF5801" evidence="3">
    <location>
        <begin position="415"/>
        <end position="565"/>
    </location>
</feature>
<feature type="domain" description="DUF5801" evidence="3">
    <location>
        <begin position="310"/>
        <end position="397"/>
    </location>
</feature>